<reference evidence="2" key="3">
    <citation type="submission" date="2010-07" db="EMBL/GenBank/DDBJ databases">
        <authorList>
            <person name="Genoscope - CEA"/>
        </authorList>
    </citation>
    <scope>NUCLEOTIDE SEQUENCE</scope>
    <source>
        <strain evidence="2">3As</strain>
    </source>
</reference>
<evidence type="ECO:0000313" key="3">
    <source>
        <dbReference type="EMBL" id="CQR26899.1"/>
    </source>
</evidence>
<evidence type="ECO:0000313" key="4">
    <source>
        <dbReference type="Proteomes" id="UP000002372"/>
    </source>
</evidence>
<dbReference type="KEGG" id="thi:THI_0949"/>
<reference evidence="3 5" key="4">
    <citation type="submission" date="2015-03" db="EMBL/GenBank/DDBJ databases">
        <authorList>
            <person name="Regsiter A."/>
            <person name="william w."/>
        </authorList>
    </citation>
    <scope>NUCLEOTIDE SEQUENCE [LARGE SCALE GENOMIC DNA]</scope>
    <source>
        <strain evidence="3 5">CB1</strain>
    </source>
</reference>
<dbReference type="Proteomes" id="UP000002372">
    <property type="component" value="Chromosome"/>
</dbReference>
<proteinExistence type="predicted"/>
<gene>
    <name evidence="2" type="ordered locus">THI_0949</name>
    <name evidence="3" type="ORF">THICB1_100348</name>
</gene>
<keyword evidence="5" id="KW-1185">Reference proteome</keyword>
<protein>
    <submittedName>
        <fullName evidence="2">Uncharacterized protein</fullName>
    </submittedName>
</protein>
<dbReference type="HOGENOM" id="CLU_2756549_0_0_4"/>
<name>D6CSC3_THIA3</name>
<dbReference type="AlphaFoldDB" id="D6CSC3"/>
<evidence type="ECO:0000256" key="1">
    <source>
        <dbReference type="SAM" id="MobiDB-lite"/>
    </source>
</evidence>
<dbReference type="EMBL" id="FP475956">
    <property type="protein sequence ID" value="CAZ87651.1"/>
    <property type="molecule type" value="Genomic_DNA"/>
</dbReference>
<dbReference type="Proteomes" id="UP000078599">
    <property type="component" value="Unassembled WGS sequence"/>
</dbReference>
<reference key="1">
    <citation type="submission" date="2009-07" db="EMBL/GenBank/DDBJ databases">
        <authorList>
            <person name="Genoscope - CEA"/>
        </authorList>
    </citation>
    <scope>NUCLEOTIDE SEQUENCE</scope>
    <source>
        <strain>3As</strain>
    </source>
</reference>
<feature type="compositionally biased region" description="Gly residues" evidence="1">
    <location>
        <begin position="1"/>
        <end position="11"/>
    </location>
</feature>
<accession>D6CSC3</accession>
<evidence type="ECO:0000313" key="2">
    <source>
        <dbReference type="EMBL" id="CAZ87651.1"/>
    </source>
</evidence>
<reference evidence="4" key="2">
    <citation type="journal article" date="2010" name="PLoS Genet.">
        <title>Structure, function, and evolution of the Thiomonas spp. genome.</title>
        <authorList>
            <person name="Arsene-Ploetze F."/>
            <person name="Koechler S."/>
            <person name="Marchal M."/>
            <person name="Coppee J.Y."/>
            <person name="Chandler M."/>
            <person name="Bonnefoy V."/>
            <person name="Brochier-Armanet C."/>
            <person name="Barakat M."/>
            <person name="Barbe V."/>
            <person name="Battaglia-Brunet F."/>
            <person name="Bruneel O."/>
            <person name="Bryan C.G."/>
            <person name="Cleiss-Arnold J."/>
            <person name="Cruveiller S."/>
            <person name="Erhardt M."/>
            <person name="Heinrich-Salmeron A."/>
            <person name="Hommais F."/>
            <person name="Joulian C."/>
            <person name="Krin E."/>
            <person name="Lieutaud A."/>
            <person name="Lievremont D."/>
            <person name="Michel C."/>
            <person name="Muller D."/>
            <person name="Ortet P."/>
            <person name="Proux C."/>
            <person name="Siguier P."/>
            <person name="Roche D."/>
            <person name="Rouy Z."/>
            <person name="Salvignol G."/>
            <person name="Slyemi D."/>
            <person name="Talla E."/>
            <person name="Weiss S."/>
            <person name="Weissenbach J."/>
            <person name="Medigue C."/>
            <person name="Bertin P.N."/>
        </authorList>
    </citation>
    <scope>NUCLEOTIDE SEQUENCE [LARGE SCALE GENOMIC DNA]</scope>
    <source>
        <strain evidence="4">DSM 22701 / CIP 110005 / 3As</strain>
    </source>
</reference>
<organism evidence="2 4">
    <name type="scientific">Thiomonas arsenitoxydans (strain DSM 22701 / CIP 110005 / 3As)</name>
    <dbReference type="NCBI Taxonomy" id="426114"/>
    <lineage>
        <taxon>Bacteria</taxon>
        <taxon>Pseudomonadati</taxon>
        <taxon>Pseudomonadota</taxon>
        <taxon>Betaproteobacteria</taxon>
        <taxon>Burkholderiales</taxon>
        <taxon>Thiomonas</taxon>
    </lineage>
</organism>
<dbReference type="EMBL" id="CTRI01000002">
    <property type="protein sequence ID" value="CQR26899.1"/>
    <property type="molecule type" value="Genomic_DNA"/>
</dbReference>
<evidence type="ECO:0000313" key="5">
    <source>
        <dbReference type="Proteomes" id="UP000078599"/>
    </source>
</evidence>
<feature type="region of interest" description="Disordered" evidence="1">
    <location>
        <begin position="1"/>
        <end position="21"/>
    </location>
</feature>
<sequence length="70" mass="7939">MGGDCYLGGPGHRFPRTKRTKSTRALTRGFAFGRFRAHRQTTVATRNTHRFVAAVSYDTAPRTFKVKPRI</sequence>